<organism evidence="2 3">
    <name type="scientific">Carpinus fangiana</name>
    <dbReference type="NCBI Taxonomy" id="176857"/>
    <lineage>
        <taxon>Eukaryota</taxon>
        <taxon>Viridiplantae</taxon>
        <taxon>Streptophyta</taxon>
        <taxon>Embryophyta</taxon>
        <taxon>Tracheophyta</taxon>
        <taxon>Spermatophyta</taxon>
        <taxon>Magnoliopsida</taxon>
        <taxon>eudicotyledons</taxon>
        <taxon>Gunneridae</taxon>
        <taxon>Pentapetalae</taxon>
        <taxon>rosids</taxon>
        <taxon>fabids</taxon>
        <taxon>Fagales</taxon>
        <taxon>Betulaceae</taxon>
        <taxon>Carpinus</taxon>
    </lineage>
</organism>
<feature type="compositionally biased region" description="Polar residues" evidence="1">
    <location>
        <begin position="114"/>
        <end position="157"/>
    </location>
</feature>
<feature type="region of interest" description="Disordered" evidence="1">
    <location>
        <begin position="77"/>
        <end position="177"/>
    </location>
</feature>
<proteinExistence type="predicted"/>
<keyword evidence="3" id="KW-1185">Reference proteome</keyword>
<sequence>MPHQDRSRKPEISYQNDSPEILSPGNGSRSPSQGRFGAESANTIRPPSKNGETQKKTRGAAFLNILTIKEPSAEALKQYAAQQRTEATAKGQKAISNGVSARRLPQHVPKDSSRASSTKRSPLSLKQTSDGCRSSIATPPLSRNASDSSDQPRSDPTITGPDPSDATEPRVQSGILPGLDVLVTPVVPELETTSAAAISSSDSESDNDSPDEIPANNPHVKQQSRLPVPIKAGTIGSVSAWPMPPRSNRPLAAMSPTIARKTESPQIESLDSLARRRSRSAPSLPRGVKNFHTGLSSPGSSALPPRLEFKKNATTWGKPHRTIISDDDSDSTSADEAVPLPIPLNSRRQESRSVEGPRPVSRPMTPDNGPRSCSVPRSVAGRSKSASPARNFARPFSPSNPPPPPKSGSSSPGRSSPVARGRSGRSPRRMGPSSTLPGRAITSNNLPTIPESDADMSTKPSLGGLMRHDRRDMPWPLPAEEDAEFVIGTSGTWEAHEQGRRKGLMEVFRRPLRTPPPATATRSCTLVLRPGAASTSMSLFDEKKMDDVPRGARSMTHLTPEKRRRATYILLGAVGVVLFFMTVNSFAGSNQGKAPWLIGEDVRDNQTLIPHIAFQPPEEVDYRVPDSIDTFSSYKYRNTCNISSLDLHLPFSPLCQTRQDMLNAMSWGGRIGHDAPYMPRGCDMRWFSTEEICEILGRFEKVVIIGDSMMRHIIGSLNVLMRKDLGYGAVTDWNFSPEERRDCFCNYQFNVKACSIQGIFRTNDVLDKDPASFKCDANKVNVMIEVIVRFPIPEEEIERFKQDLGTGKPSRPIAFVFGHGLWNDLDLQAHLNWVDTLLEATTSQLPYLAKEDALWPRLVVTPNAAGVKKPDEWLVSQGNKALSMYEESVRIEDGRRGIEHLGTFNMSVQANMYDGGPRDTLLLFYLKRGIPLLVDQDTFGSNKNKANTNDRHCDLRGNLVKAMMVMNWLNMIDSLCPLATLGANGESCPDFARVLLMQAIRARPQSRLSLAPKRLHRLLLLSPHLHCKKSPELAFRLHRGAL</sequence>
<feature type="region of interest" description="Disordered" evidence="1">
    <location>
        <begin position="193"/>
        <end position="471"/>
    </location>
</feature>
<dbReference type="Proteomes" id="UP000327013">
    <property type="component" value="Unassembled WGS sequence"/>
</dbReference>
<name>A0A5N6KXJ1_9ROSI</name>
<feature type="compositionally biased region" description="Low complexity" evidence="1">
    <location>
        <begin position="407"/>
        <end position="421"/>
    </location>
</feature>
<dbReference type="AlphaFoldDB" id="A0A5N6KXJ1"/>
<dbReference type="EMBL" id="VIBQ01000016">
    <property type="protein sequence ID" value="KAB8356680.1"/>
    <property type="molecule type" value="Genomic_DNA"/>
</dbReference>
<dbReference type="OrthoDB" id="2021098at2759"/>
<evidence type="ECO:0000256" key="1">
    <source>
        <dbReference type="SAM" id="MobiDB-lite"/>
    </source>
</evidence>
<feature type="compositionally biased region" description="Basic and acidic residues" evidence="1">
    <location>
        <begin position="1"/>
        <end position="11"/>
    </location>
</feature>
<reference evidence="2 3" key="1">
    <citation type="submission" date="2019-06" db="EMBL/GenBank/DDBJ databases">
        <title>A chromosomal-level reference genome of Carpinus fangiana (Coryloideae, Betulaceae).</title>
        <authorList>
            <person name="Yang X."/>
            <person name="Wang Z."/>
            <person name="Zhang L."/>
            <person name="Hao G."/>
            <person name="Liu J."/>
            <person name="Yang Y."/>
        </authorList>
    </citation>
    <scope>NUCLEOTIDE SEQUENCE [LARGE SCALE GENOMIC DNA]</scope>
    <source>
        <strain evidence="2">Cfa_2016G</strain>
        <tissue evidence="2">Leaf</tissue>
    </source>
</reference>
<protein>
    <submittedName>
        <fullName evidence="2">Uncharacterized protein</fullName>
    </submittedName>
</protein>
<feature type="region of interest" description="Disordered" evidence="1">
    <location>
        <begin position="1"/>
        <end position="58"/>
    </location>
</feature>
<comment type="caution">
    <text evidence="2">The sequence shown here is derived from an EMBL/GenBank/DDBJ whole genome shotgun (WGS) entry which is preliminary data.</text>
</comment>
<evidence type="ECO:0000313" key="3">
    <source>
        <dbReference type="Proteomes" id="UP000327013"/>
    </source>
</evidence>
<gene>
    <name evidence="2" type="ORF">FH972_024256</name>
</gene>
<evidence type="ECO:0000313" key="2">
    <source>
        <dbReference type="EMBL" id="KAB8356680.1"/>
    </source>
</evidence>
<feature type="compositionally biased region" description="Low complexity" evidence="1">
    <location>
        <begin position="294"/>
        <end position="305"/>
    </location>
</feature>
<accession>A0A5N6KXJ1</accession>